<dbReference type="InterPro" id="IPR011991">
    <property type="entry name" value="ArsR-like_HTH"/>
</dbReference>
<protein>
    <submittedName>
        <fullName evidence="5">Helix-turn-helix transcriptional regulator</fullName>
    </submittedName>
</protein>
<gene>
    <name evidence="5" type="ORF">H3H39_00455</name>
</gene>
<evidence type="ECO:0000256" key="1">
    <source>
        <dbReference type="ARBA" id="ARBA00023015"/>
    </source>
</evidence>
<dbReference type="Pfam" id="PF01022">
    <property type="entry name" value="HTH_5"/>
    <property type="match status" value="1"/>
</dbReference>
<keyword evidence="1" id="KW-0805">Transcription regulation</keyword>
<sequence length="121" mass="13242">MYGVTHRIGGASVNDATIDIDQLRAKAAQASSLLKALANPDRLLLLCQMAQGEFSVGRLEELTGIRQPTLSQQLTVLRQDELVATRREGKQIFYRIASPAALAVLQVLYQQFCNDGQGAQQ</sequence>
<evidence type="ECO:0000256" key="2">
    <source>
        <dbReference type="ARBA" id="ARBA00023125"/>
    </source>
</evidence>
<dbReference type="NCBIfam" id="NF033788">
    <property type="entry name" value="HTH_metalloreg"/>
    <property type="match status" value="1"/>
</dbReference>
<accession>A0A7W2F5M3</accession>
<keyword evidence="2" id="KW-0238">DNA-binding</keyword>
<dbReference type="PANTHER" id="PTHR43132:SF2">
    <property type="entry name" value="ARSENICAL RESISTANCE OPERON REPRESSOR ARSR-RELATED"/>
    <property type="match status" value="1"/>
</dbReference>
<keyword evidence="6" id="KW-1185">Reference proteome</keyword>
<organism evidence="5 6">
    <name type="scientific">Rugamonas apoptosis</name>
    <dbReference type="NCBI Taxonomy" id="2758570"/>
    <lineage>
        <taxon>Bacteria</taxon>
        <taxon>Pseudomonadati</taxon>
        <taxon>Pseudomonadota</taxon>
        <taxon>Betaproteobacteria</taxon>
        <taxon>Burkholderiales</taxon>
        <taxon>Oxalobacteraceae</taxon>
        <taxon>Telluria group</taxon>
        <taxon>Rugamonas</taxon>
    </lineage>
</organism>
<dbReference type="InterPro" id="IPR036390">
    <property type="entry name" value="WH_DNA-bd_sf"/>
</dbReference>
<dbReference type="SMART" id="SM00418">
    <property type="entry name" value="HTH_ARSR"/>
    <property type="match status" value="1"/>
</dbReference>
<dbReference type="GO" id="GO:0003700">
    <property type="term" value="F:DNA-binding transcription factor activity"/>
    <property type="evidence" value="ECO:0007669"/>
    <property type="project" value="InterPro"/>
</dbReference>
<dbReference type="InterPro" id="IPR051011">
    <property type="entry name" value="Metal_resp_trans_reg"/>
</dbReference>
<dbReference type="SUPFAM" id="SSF46785">
    <property type="entry name" value="Winged helix' DNA-binding domain"/>
    <property type="match status" value="1"/>
</dbReference>
<dbReference type="GO" id="GO:0003677">
    <property type="term" value="F:DNA binding"/>
    <property type="evidence" value="ECO:0007669"/>
    <property type="project" value="UniProtKB-KW"/>
</dbReference>
<dbReference type="Proteomes" id="UP000573499">
    <property type="component" value="Unassembled WGS sequence"/>
</dbReference>
<dbReference type="InterPro" id="IPR036388">
    <property type="entry name" value="WH-like_DNA-bd_sf"/>
</dbReference>
<dbReference type="PROSITE" id="PS50987">
    <property type="entry name" value="HTH_ARSR_2"/>
    <property type="match status" value="1"/>
</dbReference>
<name>A0A7W2F5M3_9BURK</name>
<keyword evidence="3" id="KW-0804">Transcription</keyword>
<dbReference type="AlphaFoldDB" id="A0A7W2F5M3"/>
<dbReference type="CDD" id="cd00090">
    <property type="entry name" value="HTH_ARSR"/>
    <property type="match status" value="1"/>
</dbReference>
<dbReference type="PANTHER" id="PTHR43132">
    <property type="entry name" value="ARSENICAL RESISTANCE OPERON REPRESSOR ARSR-RELATED"/>
    <property type="match status" value="1"/>
</dbReference>
<reference evidence="5 6" key="1">
    <citation type="submission" date="2020-07" db="EMBL/GenBank/DDBJ databases">
        <title>Novel species isolated from subtropical streams in China.</title>
        <authorList>
            <person name="Lu H."/>
        </authorList>
    </citation>
    <scope>NUCLEOTIDE SEQUENCE [LARGE SCALE GENOMIC DNA]</scope>
    <source>
        <strain evidence="5 6">LX47W</strain>
    </source>
</reference>
<dbReference type="Gene3D" id="1.10.10.10">
    <property type="entry name" value="Winged helix-like DNA-binding domain superfamily/Winged helix DNA-binding domain"/>
    <property type="match status" value="1"/>
</dbReference>
<proteinExistence type="predicted"/>
<evidence type="ECO:0000313" key="6">
    <source>
        <dbReference type="Proteomes" id="UP000573499"/>
    </source>
</evidence>
<evidence type="ECO:0000259" key="4">
    <source>
        <dbReference type="PROSITE" id="PS50987"/>
    </source>
</evidence>
<evidence type="ECO:0000313" key="5">
    <source>
        <dbReference type="EMBL" id="MBA5685524.1"/>
    </source>
</evidence>
<dbReference type="EMBL" id="JACEZU010000001">
    <property type="protein sequence ID" value="MBA5685524.1"/>
    <property type="molecule type" value="Genomic_DNA"/>
</dbReference>
<evidence type="ECO:0000256" key="3">
    <source>
        <dbReference type="ARBA" id="ARBA00023163"/>
    </source>
</evidence>
<dbReference type="PRINTS" id="PR00778">
    <property type="entry name" value="HTHARSR"/>
</dbReference>
<comment type="caution">
    <text evidence="5">The sequence shown here is derived from an EMBL/GenBank/DDBJ whole genome shotgun (WGS) entry which is preliminary data.</text>
</comment>
<dbReference type="InterPro" id="IPR001845">
    <property type="entry name" value="HTH_ArsR_DNA-bd_dom"/>
</dbReference>
<feature type="domain" description="HTH arsR-type" evidence="4">
    <location>
        <begin position="23"/>
        <end position="116"/>
    </location>
</feature>